<name>A0A7S1FDW4_NOCSC</name>
<dbReference type="PRINTS" id="PR00891">
    <property type="entry name" value="RABGDIREP"/>
</dbReference>
<protein>
    <recommendedName>
        <fullName evidence="2">Rab GDP dissociation inhibitor</fullName>
    </recommendedName>
</protein>
<dbReference type="GO" id="GO:0007264">
    <property type="term" value="P:small GTPase-mediated signal transduction"/>
    <property type="evidence" value="ECO:0007669"/>
    <property type="project" value="InterPro"/>
</dbReference>
<organism evidence="3">
    <name type="scientific">Noctiluca scintillans</name>
    <name type="common">Sea sparkle</name>
    <name type="synonym">Red tide dinoflagellate</name>
    <dbReference type="NCBI Taxonomy" id="2966"/>
    <lineage>
        <taxon>Eukaryota</taxon>
        <taxon>Sar</taxon>
        <taxon>Alveolata</taxon>
        <taxon>Dinophyceae</taxon>
        <taxon>Noctilucales</taxon>
        <taxon>Noctilucaceae</taxon>
        <taxon>Noctiluca</taxon>
    </lineage>
</organism>
<dbReference type="Gene3D" id="3.50.50.60">
    <property type="entry name" value="FAD/NAD(P)-binding domain"/>
    <property type="match status" value="1"/>
</dbReference>
<dbReference type="SUPFAM" id="SSF51905">
    <property type="entry name" value="FAD/NAD(P)-binding domain"/>
    <property type="match status" value="2"/>
</dbReference>
<dbReference type="FunFam" id="1.10.405.10:FF:000011">
    <property type="entry name" value="Rab GDP dissociation inhibitor"/>
    <property type="match status" value="1"/>
</dbReference>
<evidence type="ECO:0000256" key="2">
    <source>
        <dbReference type="RuleBase" id="RU363124"/>
    </source>
</evidence>
<proteinExistence type="inferred from homology"/>
<dbReference type="AlphaFoldDB" id="A0A7S1FDW4"/>
<evidence type="ECO:0000256" key="1">
    <source>
        <dbReference type="ARBA" id="ARBA00005593"/>
    </source>
</evidence>
<dbReference type="PANTHER" id="PTHR11787">
    <property type="entry name" value="RAB GDP-DISSOCIATION INHIBITOR"/>
    <property type="match status" value="1"/>
</dbReference>
<reference evidence="3" key="1">
    <citation type="submission" date="2021-01" db="EMBL/GenBank/DDBJ databases">
        <authorList>
            <person name="Corre E."/>
            <person name="Pelletier E."/>
            <person name="Niang G."/>
            <person name="Scheremetjew M."/>
            <person name="Finn R."/>
            <person name="Kale V."/>
            <person name="Holt S."/>
            <person name="Cochrane G."/>
            <person name="Meng A."/>
            <person name="Brown T."/>
            <person name="Cohen L."/>
        </authorList>
    </citation>
    <scope>NUCLEOTIDE SEQUENCE</scope>
</reference>
<dbReference type="GO" id="GO:0015031">
    <property type="term" value="P:protein transport"/>
    <property type="evidence" value="ECO:0007669"/>
    <property type="project" value="InterPro"/>
</dbReference>
<evidence type="ECO:0000313" key="3">
    <source>
        <dbReference type="EMBL" id="CAD8859941.1"/>
    </source>
</evidence>
<accession>A0A7S1FDW4</accession>
<comment type="similarity">
    <text evidence="1 2">Belongs to the Rab GDI family.</text>
</comment>
<gene>
    <name evidence="3" type="ORF">NSCI0253_LOCUS34295</name>
</gene>
<dbReference type="GO" id="GO:0005093">
    <property type="term" value="F:Rab GDP-dissociation inhibitor activity"/>
    <property type="evidence" value="ECO:0007669"/>
    <property type="project" value="InterPro"/>
</dbReference>
<dbReference type="EMBL" id="HBFQ01048036">
    <property type="protein sequence ID" value="CAD8859941.1"/>
    <property type="molecule type" value="Transcribed_RNA"/>
</dbReference>
<dbReference type="Gene3D" id="1.10.405.10">
    <property type="entry name" value="Guanine Nucleotide Dissociation Inhibitor, domain 1"/>
    <property type="match status" value="1"/>
</dbReference>
<dbReference type="PANTHER" id="PTHR11787:SF8">
    <property type="entry name" value="RAB GDP DISSOCIATION INHIBITOR"/>
    <property type="match status" value="1"/>
</dbReference>
<sequence length="454" mass="50388">MDEEYDVIVCGTGLKECILSGLLSTSGKKVLHLDRNGYYGGDTASLNLAMLWEKFRPGEKPPADFGANREWNVDLIPKFIMAAGDLVKILLKTQVSRYLEWKSCEGSYVYLFQEAGWVCKEKRIHKVPATAADGMTSSLMGLLEKPMFINFVQFVVAWDEEKPETMQEFDPRRHTMSQVYEKFGLVEATIDFIGHAVALQPNDNYLSQPCGPTIQKCQLYLNSVMRYGGSPFIYPIYGLGGLPEGFSRLAAIHRGTYMLNKPVDGFEFGPDGKVCGVRSGDEVAKAPMVICDPSYADPAKTKLLGQVVRTICILGAPIPDMLNKDGELANSGQIIIPQKQLQRKNDIYIMMTSWAHCIAAKGKYVAIVSTVAETADPAKEIEPALELLGPILEKFVQISEIRQPVDDGSQDQVFVSSTYDPTSHFEEATTEVLQMWRTITGTDLDLTVPPDQED</sequence>
<dbReference type="InterPro" id="IPR018203">
    <property type="entry name" value="GDP_dissociation_inhibitor"/>
</dbReference>
<dbReference type="PRINTS" id="PR00892">
    <property type="entry name" value="RABGDI"/>
</dbReference>
<dbReference type="InterPro" id="IPR000806">
    <property type="entry name" value="RabGDI"/>
</dbReference>
<dbReference type="Pfam" id="PF00996">
    <property type="entry name" value="GDI"/>
    <property type="match status" value="1"/>
</dbReference>
<dbReference type="GO" id="GO:0016192">
    <property type="term" value="P:vesicle-mediated transport"/>
    <property type="evidence" value="ECO:0007669"/>
    <property type="project" value="TreeGrafter"/>
</dbReference>
<dbReference type="Gene3D" id="3.30.519.10">
    <property type="entry name" value="Guanine Nucleotide Dissociation Inhibitor, domain 2"/>
    <property type="match status" value="1"/>
</dbReference>
<dbReference type="GO" id="GO:0005737">
    <property type="term" value="C:cytoplasm"/>
    <property type="evidence" value="ECO:0007669"/>
    <property type="project" value="TreeGrafter"/>
</dbReference>
<dbReference type="InterPro" id="IPR036188">
    <property type="entry name" value="FAD/NAD-bd_sf"/>
</dbReference>